<organism evidence="1 2">
    <name type="scientific">Lentzea jiangxiensis</name>
    <dbReference type="NCBI Taxonomy" id="641025"/>
    <lineage>
        <taxon>Bacteria</taxon>
        <taxon>Bacillati</taxon>
        <taxon>Actinomycetota</taxon>
        <taxon>Actinomycetes</taxon>
        <taxon>Pseudonocardiales</taxon>
        <taxon>Pseudonocardiaceae</taxon>
        <taxon>Lentzea</taxon>
    </lineage>
</organism>
<reference evidence="2" key="1">
    <citation type="submission" date="2016-10" db="EMBL/GenBank/DDBJ databases">
        <authorList>
            <person name="Varghese N."/>
            <person name="Submissions S."/>
        </authorList>
    </citation>
    <scope>NUCLEOTIDE SEQUENCE [LARGE SCALE GENOMIC DNA]</scope>
    <source>
        <strain evidence="2">CGMCC 4.6609</strain>
    </source>
</reference>
<dbReference type="AlphaFoldDB" id="A0A1H0QFB1"/>
<gene>
    <name evidence="1" type="ORF">SAMN05421507_105428</name>
</gene>
<dbReference type="STRING" id="641025.SAMN05421507_105428"/>
<evidence type="ECO:0000313" key="2">
    <source>
        <dbReference type="Proteomes" id="UP000199691"/>
    </source>
</evidence>
<protein>
    <submittedName>
        <fullName evidence="1">Uncharacterized protein</fullName>
    </submittedName>
</protein>
<dbReference type="Proteomes" id="UP000199691">
    <property type="component" value="Unassembled WGS sequence"/>
</dbReference>
<proteinExistence type="predicted"/>
<keyword evidence="2" id="KW-1185">Reference proteome</keyword>
<name>A0A1H0QFB1_9PSEU</name>
<sequence length="36" mass="4151">MFAFFVHLLTALRKISRNHPFECTGNEVRAVRGQGF</sequence>
<dbReference type="EMBL" id="FNIX01000005">
    <property type="protein sequence ID" value="SDP15396.1"/>
    <property type="molecule type" value="Genomic_DNA"/>
</dbReference>
<evidence type="ECO:0000313" key="1">
    <source>
        <dbReference type="EMBL" id="SDP15396.1"/>
    </source>
</evidence>
<accession>A0A1H0QFB1</accession>